<feature type="compositionally biased region" description="Acidic residues" evidence="1">
    <location>
        <begin position="843"/>
        <end position="858"/>
    </location>
</feature>
<feature type="compositionally biased region" description="Acidic residues" evidence="1">
    <location>
        <begin position="103"/>
        <end position="114"/>
    </location>
</feature>
<sequence>MEQAESYSAEDFLGQEDYQLDLCTADVDDFDFNLDGTYDNDAQYLSTGLDAQGPANTTAEFEIGYEEDGAQEEPHPDLAEEAIDEQTHPLEAAQEPSGGADQEYNDEIGYEDEQPGQRATASSSVVNAEHTQSATLDSGLSPGLFEDNPEPSHETSNTQANITESKPSEAPGHNPDLEELSEGLLGDEFADQNEDAPNLNGDNNQEFHAPGGEATSIHDPDQHYAQKNMDPTLDQEEDATDRSDSFTEIPDIAVYYNDCRYSLFGTPSDSNETYFLSDVQVLDGPLSTFLSYLREIVQYECQGHDELYIRVESPLIAPPALEFGEKSRKRFLRRSLREILDCHTTLSAVEATESPEIALHLLIRHDPEVRFRRLVGYEDTVQSGQSEASGDLDEDSLAESSEDEQQHQQSLDDETSENEVANAADEADEVVSNVTHDEGVEEDENTTDFQDTLDDGSNVGVEAEADLQTGTDQQRTEDMDHSEVIDQEIIDQQYEEIQYDENDHAGETADSEAGFTDAKLGVSGELNDGVGAETSYSDKFARHISEPPAQNTSEPFTGDEETSAAGETETALGSSSNGKLYSFISLVGHSLFQNSPSSDAAGCEFYIDYSDDEEPAKHASGPKGKGSPACSAHEDTQGPEIADIDYTDPEEATMTLASAHYLEQEASAVSLQPSSDQSWMPEAEKRRQSDLSIANFPRKSADTCHLDNDVTAALDQYTALGPSDEQHGDEVNDYAGDFLTMELASDYVVMEHGSVEFEGVDGVEEDVLPQTATSIEHGTTGSAIGDFNTGADVTVAQATVSNHTSATSTINGDEIDYEENDPTAESFMPEATSQQWANSVGDGNDEIDWENDADDDDVAEPKETSPSPSIVSVKRSRPDEEESLADETDHKRRRT</sequence>
<evidence type="ECO:0000313" key="3">
    <source>
        <dbReference type="Proteomes" id="UP001285441"/>
    </source>
</evidence>
<dbReference type="Proteomes" id="UP001285441">
    <property type="component" value="Unassembled WGS sequence"/>
</dbReference>
<feature type="compositionally biased region" description="Acidic residues" evidence="1">
    <location>
        <begin position="439"/>
        <end position="454"/>
    </location>
</feature>
<organism evidence="2 3">
    <name type="scientific">Podospora didyma</name>
    <dbReference type="NCBI Taxonomy" id="330526"/>
    <lineage>
        <taxon>Eukaryota</taxon>
        <taxon>Fungi</taxon>
        <taxon>Dikarya</taxon>
        <taxon>Ascomycota</taxon>
        <taxon>Pezizomycotina</taxon>
        <taxon>Sordariomycetes</taxon>
        <taxon>Sordariomycetidae</taxon>
        <taxon>Sordariales</taxon>
        <taxon>Podosporaceae</taxon>
        <taxon>Podospora</taxon>
    </lineage>
</organism>
<feature type="region of interest" description="Disordered" evidence="1">
    <location>
        <begin position="829"/>
        <end position="895"/>
    </location>
</feature>
<feature type="compositionally biased region" description="Low complexity" evidence="1">
    <location>
        <begin position="563"/>
        <end position="573"/>
    </location>
</feature>
<dbReference type="AlphaFoldDB" id="A0AAE0K2C7"/>
<feature type="region of interest" description="Disordered" evidence="1">
    <location>
        <begin position="613"/>
        <end position="642"/>
    </location>
</feature>
<keyword evidence="3" id="KW-1185">Reference proteome</keyword>
<evidence type="ECO:0000313" key="2">
    <source>
        <dbReference type="EMBL" id="KAK3368116.1"/>
    </source>
</evidence>
<name>A0AAE0K2C7_9PEZI</name>
<comment type="caution">
    <text evidence="2">The sequence shown here is derived from an EMBL/GenBank/DDBJ whole genome shotgun (WGS) entry which is preliminary data.</text>
</comment>
<reference evidence="2" key="1">
    <citation type="journal article" date="2023" name="Mol. Phylogenet. Evol.">
        <title>Genome-scale phylogeny and comparative genomics of the fungal order Sordariales.</title>
        <authorList>
            <person name="Hensen N."/>
            <person name="Bonometti L."/>
            <person name="Westerberg I."/>
            <person name="Brannstrom I.O."/>
            <person name="Guillou S."/>
            <person name="Cros-Aarteil S."/>
            <person name="Calhoun S."/>
            <person name="Haridas S."/>
            <person name="Kuo A."/>
            <person name="Mondo S."/>
            <person name="Pangilinan J."/>
            <person name="Riley R."/>
            <person name="LaButti K."/>
            <person name="Andreopoulos B."/>
            <person name="Lipzen A."/>
            <person name="Chen C."/>
            <person name="Yan M."/>
            <person name="Daum C."/>
            <person name="Ng V."/>
            <person name="Clum A."/>
            <person name="Steindorff A."/>
            <person name="Ohm R.A."/>
            <person name="Martin F."/>
            <person name="Silar P."/>
            <person name="Natvig D.O."/>
            <person name="Lalanne C."/>
            <person name="Gautier V."/>
            <person name="Ament-Velasquez S.L."/>
            <person name="Kruys A."/>
            <person name="Hutchinson M.I."/>
            <person name="Powell A.J."/>
            <person name="Barry K."/>
            <person name="Miller A.N."/>
            <person name="Grigoriev I.V."/>
            <person name="Debuchy R."/>
            <person name="Gladieux P."/>
            <person name="Hiltunen Thoren M."/>
            <person name="Johannesson H."/>
        </authorList>
    </citation>
    <scope>NUCLEOTIDE SEQUENCE</scope>
    <source>
        <strain evidence="2">CBS 232.78</strain>
    </source>
</reference>
<feature type="compositionally biased region" description="Polar residues" evidence="1">
    <location>
        <begin position="154"/>
        <end position="165"/>
    </location>
</feature>
<reference evidence="2" key="2">
    <citation type="submission" date="2023-06" db="EMBL/GenBank/DDBJ databases">
        <authorList>
            <consortium name="Lawrence Berkeley National Laboratory"/>
            <person name="Haridas S."/>
            <person name="Hensen N."/>
            <person name="Bonometti L."/>
            <person name="Westerberg I."/>
            <person name="Brannstrom I.O."/>
            <person name="Guillou S."/>
            <person name="Cros-Aarteil S."/>
            <person name="Calhoun S."/>
            <person name="Kuo A."/>
            <person name="Mondo S."/>
            <person name="Pangilinan J."/>
            <person name="Riley R."/>
            <person name="LaButti K."/>
            <person name="Andreopoulos B."/>
            <person name="Lipzen A."/>
            <person name="Chen C."/>
            <person name="Yanf M."/>
            <person name="Daum C."/>
            <person name="Ng V."/>
            <person name="Clum A."/>
            <person name="Steindorff A."/>
            <person name="Ohm R."/>
            <person name="Martin F."/>
            <person name="Silar P."/>
            <person name="Natvig D."/>
            <person name="Lalanne C."/>
            <person name="Gautier V."/>
            <person name="Ament-velasquez S.L."/>
            <person name="Kruys A."/>
            <person name="Hutchinson M.I."/>
            <person name="Powell A.J."/>
            <person name="Barry K."/>
            <person name="Miller A.N."/>
            <person name="Grigoriev I.V."/>
            <person name="Debuchy R."/>
            <person name="Gladieux P."/>
            <person name="Thoren M.H."/>
            <person name="Johannesson H."/>
        </authorList>
    </citation>
    <scope>NUCLEOTIDE SEQUENCE</scope>
    <source>
        <strain evidence="2">CBS 232.78</strain>
    </source>
</reference>
<proteinExistence type="predicted"/>
<protein>
    <submittedName>
        <fullName evidence="2">Uncharacterized protein</fullName>
    </submittedName>
</protein>
<dbReference type="EMBL" id="JAULSW010000010">
    <property type="protein sequence ID" value="KAK3368116.1"/>
    <property type="molecule type" value="Genomic_DNA"/>
</dbReference>
<feature type="region of interest" description="Disordered" evidence="1">
    <location>
        <begin position="382"/>
        <end position="457"/>
    </location>
</feature>
<feature type="region of interest" description="Disordered" evidence="1">
    <location>
        <begin position="531"/>
        <end position="576"/>
    </location>
</feature>
<gene>
    <name evidence="2" type="ORF">B0H63DRAFT_528499</name>
</gene>
<feature type="region of interest" description="Disordered" evidence="1">
    <location>
        <begin position="667"/>
        <end position="688"/>
    </location>
</feature>
<feature type="compositionally biased region" description="Acidic residues" evidence="1">
    <location>
        <begin position="390"/>
        <end position="403"/>
    </location>
</feature>
<feature type="compositionally biased region" description="Polar residues" evidence="1">
    <location>
        <begin position="117"/>
        <end position="138"/>
    </location>
</feature>
<feature type="compositionally biased region" description="Polar residues" evidence="1">
    <location>
        <begin position="667"/>
        <end position="678"/>
    </location>
</feature>
<feature type="region of interest" description="Disordered" evidence="1">
    <location>
        <begin position="48"/>
        <end position="227"/>
    </location>
</feature>
<accession>A0AAE0K2C7</accession>
<evidence type="ECO:0000256" key="1">
    <source>
        <dbReference type="SAM" id="MobiDB-lite"/>
    </source>
</evidence>